<dbReference type="KEGG" id="cgr:2891132"/>
<evidence type="ECO:0000313" key="4">
    <source>
        <dbReference type="CGD" id="CAL0136204"/>
    </source>
</evidence>
<protein>
    <recommendedName>
        <fullName evidence="3">RRM domain-containing protein</fullName>
    </recommendedName>
</protein>
<accession>Q6FKR0</accession>
<dbReference type="InterPro" id="IPR035979">
    <property type="entry name" value="RBD_domain_sf"/>
</dbReference>
<reference evidence="5 6" key="1">
    <citation type="journal article" date="2004" name="Nature">
        <title>Genome evolution in yeasts.</title>
        <authorList>
            <consortium name="Genolevures"/>
            <person name="Dujon B."/>
            <person name="Sherman D."/>
            <person name="Fischer G."/>
            <person name="Durrens P."/>
            <person name="Casaregola S."/>
            <person name="Lafontaine I."/>
            <person name="de Montigny J."/>
            <person name="Marck C."/>
            <person name="Neuveglise C."/>
            <person name="Talla E."/>
            <person name="Goffard N."/>
            <person name="Frangeul L."/>
            <person name="Aigle M."/>
            <person name="Anthouard V."/>
            <person name="Babour A."/>
            <person name="Barbe V."/>
            <person name="Barnay S."/>
            <person name="Blanchin S."/>
            <person name="Beckerich J.M."/>
            <person name="Beyne E."/>
            <person name="Bleykasten C."/>
            <person name="Boisrame A."/>
            <person name="Boyer J."/>
            <person name="Cattolico L."/>
            <person name="Confanioleri F."/>
            <person name="de Daruvar A."/>
            <person name="Despons L."/>
            <person name="Fabre E."/>
            <person name="Fairhead C."/>
            <person name="Ferry-Dumazet H."/>
            <person name="Groppi A."/>
            <person name="Hantraye F."/>
            <person name="Hennequin C."/>
            <person name="Jauniaux N."/>
            <person name="Joyet P."/>
            <person name="Kachouri R."/>
            <person name="Kerrest A."/>
            <person name="Koszul R."/>
            <person name="Lemaire M."/>
            <person name="Lesur I."/>
            <person name="Ma L."/>
            <person name="Muller H."/>
            <person name="Nicaud J.M."/>
            <person name="Nikolski M."/>
            <person name="Oztas S."/>
            <person name="Ozier-Kalogeropoulos O."/>
            <person name="Pellenz S."/>
            <person name="Potier S."/>
            <person name="Richard G.F."/>
            <person name="Straub M.L."/>
            <person name="Suleau A."/>
            <person name="Swennene D."/>
            <person name="Tekaia F."/>
            <person name="Wesolowski-Louvel M."/>
            <person name="Westhof E."/>
            <person name="Wirth B."/>
            <person name="Zeniou-Meyer M."/>
            <person name="Zivanovic I."/>
            <person name="Bolotin-Fukuhara M."/>
            <person name="Thierry A."/>
            <person name="Bouchier C."/>
            <person name="Caudron B."/>
            <person name="Scarpelli C."/>
            <person name="Gaillardin C."/>
            <person name="Weissenbach J."/>
            <person name="Wincker P."/>
            <person name="Souciet J.L."/>
        </authorList>
    </citation>
    <scope>NUCLEOTIDE SEQUENCE [LARGE SCALE GENOMIC DNA]</scope>
    <source>
        <strain evidence="6">ATCC 2001 / BCRC 20586 / JCM 3761 / NBRC 0622 / NRRL Y-65 / CBS 138</strain>
    </source>
</reference>
<name>Q6FKR0_CANGA</name>
<proteinExistence type="predicted"/>
<feature type="region of interest" description="Disordered" evidence="2">
    <location>
        <begin position="1"/>
        <end position="32"/>
    </location>
</feature>
<feature type="compositionally biased region" description="Basic and acidic residues" evidence="2">
    <location>
        <begin position="9"/>
        <end position="23"/>
    </location>
</feature>
<dbReference type="AlphaFoldDB" id="Q6FKR0"/>
<dbReference type="EMBL" id="CR380958">
    <property type="protein sequence ID" value="CAG62154.1"/>
    <property type="molecule type" value="Genomic_DNA"/>
</dbReference>
<gene>
    <name evidence="4 5" type="ordered locus">CAGL0L09449g</name>
</gene>
<dbReference type="GO" id="GO:0003723">
    <property type="term" value="F:RNA binding"/>
    <property type="evidence" value="ECO:0007669"/>
    <property type="project" value="UniProtKB-UniRule"/>
</dbReference>
<evidence type="ECO:0000256" key="2">
    <source>
        <dbReference type="SAM" id="MobiDB-lite"/>
    </source>
</evidence>
<keyword evidence="6" id="KW-1185">Reference proteome</keyword>
<dbReference type="OMA" id="HIVFYDA"/>
<sequence length="118" mass="13437">MATKKRSRSDKNGGKKRATDATTRRKQTKTTPKNTLYIRNLNEKINTKRLRHGLFMLFSIYGEVLKVTINFKALRAQAFITLRSVEEASLAKAALEGEVFFNIPLSIEFSKANTKDLE</sequence>
<keyword evidence="1" id="KW-0694">RNA-binding</keyword>
<dbReference type="SMART" id="SM00360">
    <property type="entry name" value="RRM"/>
    <property type="match status" value="1"/>
</dbReference>
<evidence type="ECO:0000313" key="6">
    <source>
        <dbReference type="Proteomes" id="UP000002428"/>
    </source>
</evidence>
<dbReference type="SUPFAM" id="SSF54928">
    <property type="entry name" value="RNA-binding domain, RBD"/>
    <property type="match status" value="1"/>
</dbReference>
<evidence type="ECO:0000259" key="3">
    <source>
        <dbReference type="PROSITE" id="PS50102"/>
    </source>
</evidence>
<organism evidence="5 6">
    <name type="scientific">Candida glabrata (strain ATCC 2001 / BCRC 20586 / JCM 3761 / NBRC 0622 / NRRL Y-65 / CBS 138)</name>
    <name type="common">Yeast</name>
    <name type="synonym">Nakaseomyces glabratus</name>
    <dbReference type="NCBI Taxonomy" id="284593"/>
    <lineage>
        <taxon>Eukaryota</taxon>
        <taxon>Fungi</taxon>
        <taxon>Dikarya</taxon>
        <taxon>Ascomycota</taxon>
        <taxon>Saccharomycotina</taxon>
        <taxon>Saccharomycetes</taxon>
        <taxon>Saccharomycetales</taxon>
        <taxon>Saccharomycetaceae</taxon>
        <taxon>Nakaseomyces</taxon>
    </lineage>
</organism>
<evidence type="ECO:0000256" key="1">
    <source>
        <dbReference type="PROSITE-ProRule" id="PRU00176"/>
    </source>
</evidence>
<evidence type="ECO:0000313" key="5">
    <source>
        <dbReference type="EMBL" id="CAG62154.1"/>
    </source>
</evidence>
<dbReference type="Proteomes" id="UP000002428">
    <property type="component" value="Chromosome L"/>
</dbReference>
<dbReference type="VEuPathDB" id="FungiDB:CAGL0L09449g"/>
<dbReference type="InterPro" id="IPR012677">
    <property type="entry name" value="Nucleotide-bd_a/b_plait_sf"/>
</dbReference>
<dbReference type="Gene3D" id="3.30.70.330">
    <property type="match status" value="1"/>
</dbReference>
<dbReference type="InParanoid" id="Q6FKR0"/>
<dbReference type="PROSITE" id="PS50102">
    <property type="entry name" value="RRM"/>
    <property type="match status" value="1"/>
</dbReference>
<dbReference type="Pfam" id="PF13893">
    <property type="entry name" value="RRM_5"/>
    <property type="match status" value="1"/>
</dbReference>
<dbReference type="FunCoup" id="Q6FKR0">
    <property type="interactions" value="189"/>
</dbReference>
<dbReference type="eggNOG" id="KOG4206">
    <property type="taxonomic scope" value="Eukaryota"/>
</dbReference>
<dbReference type="InterPro" id="IPR000504">
    <property type="entry name" value="RRM_dom"/>
</dbReference>
<dbReference type="HOGENOM" id="CLU_041869_3_2_1"/>
<feature type="domain" description="RRM" evidence="3">
    <location>
        <begin position="34"/>
        <end position="112"/>
    </location>
</feature>
<dbReference type="STRING" id="284593.Q6FKR0"/>
<dbReference type="CGD" id="CAL0136204">
    <property type="gene designation" value="CAGL0L09449g"/>
</dbReference>